<feature type="transmembrane region" description="Helical" evidence="2">
    <location>
        <begin position="133"/>
        <end position="154"/>
    </location>
</feature>
<feature type="transmembrane region" description="Helical" evidence="2">
    <location>
        <begin position="103"/>
        <end position="127"/>
    </location>
</feature>
<name>A0ABW2WN63_9ACTN</name>
<keyword evidence="2" id="KW-0812">Transmembrane</keyword>
<proteinExistence type="predicted"/>
<evidence type="ECO:0000256" key="1">
    <source>
        <dbReference type="SAM" id="MobiDB-lite"/>
    </source>
</evidence>
<dbReference type="InterPro" id="IPR048567">
    <property type="entry name" value="CyanoTRADDas_TM"/>
</dbReference>
<dbReference type="Proteomes" id="UP001597023">
    <property type="component" value="Unassembled WGS sequence"/>
</dbReference>
<feature type="region of interest" description="Disordered" evidence="1">
    <location>
        <begin position="28"/>
        <end position="82"/>
    </location>
</feature>
<evidence type="ECO:0000259" key="3">
    <source>
        <dbReference type="Pfam" id="PF20712"/>
    </source>
</evidence>
<evidence type="ECO:0000313" key="5">
    <source>
        <dbReference type="Proteomes" id="UP001597023"/>
    </source>
</evidence>
<accession>A0ABW2WN63</accession>
<dbReference type="Pfam" id="PF20712">
    <property type="entry name" value="CyanoTRADDas_TM"/>
    <property type="match status" value="1"/>
</dbReference>
<feature type="domain" description="Cyanobacterial TRADD-N associated 2 transmembrane" evidence="3">
    <location>
        <begin position="99"/>
        <end position="163"/>
    </location>
</feature>
<dbReference type="EMBL" id="JBHTEB010000001">
    <property type="protein sequence ID" value="MFD0318914.1"/>
    <property type="molecule type" value="Genomic_DNA"/>
</dbReference>
<reference evidence="5" key="1">
    <citation type="journal article" date="2019" name="Int. J. Syst. Evol. Microbiol.">
        <title>The Global Catalogue of Microorganisms (GCM) 10K type strain sequencing project: providing services to taxonomists for standard genome sequencing and annotation.</title>
        <authorList>
            <consortium name="The Broad Institute Genomics Platform"/>
            <consortium name="The Broad Institute Genome Sequencing Center for Infectious Disease"/>
            <person name="Wu L."/>
            <person name="Ma J."/>
        </authorList>
    </citation>
    <scope>NUCLEOTIDE SEQUENCE [LARGE SCALE GENOMIC DNA]</scope>
    <source>
        <strain evidence="5">CGMCC 4.7400</strain>
    </source>
</reference>
<protein>
    <recommendedName>
        <fullName evidence="3">Cyanobacterial TRADD-N associated 2 transmembrane domain-containing protein</fullName>
    </recommendedName>
</protein>
<evidence type="ECO:0000256" key="2">
    <source>
        <dbReference type="SAM" id="Phobius"/>
    </source>
</evidence>
<feature type="compositionally biased region" description="Low complexity" evidence="1">
    <location>
        <begin position="34"/>
        <end position="46"/>
    </location>
</feature>
<keyword evidence="5" id="KW-1185">Reference proteome</keyword>
<comment type="caution">
    <text evidence="4">The sequence shown here is derived from an EMBL/GenBank/DDBJ whole genome shotgun (WGS) entry which is preliminary data.</text>
</comment>
<organism evidence="4 5">
    <name type="scientific">Streptomyces flavalbus</name>
    <dbReference type="NCBI Taxonomy" id="2665155"/>
    <lineage>
        <taxon>Bacteria</taxon>
        <taxon>Bacillati</taxon>
        <taxon>Actinomycetota</taxon>
        <taxon>Actinomycetes</taxon>
        <taxon>Kitasatosporales</taxon>
        <taxon>Streptomycetaceae</taxon>
        <taxon>Streptomyces</taxon>
    </lineage>
</organism>
<dbReference type="RefSeq" id="WP_381616701.1">
    <property type="nucleotide sequence ID" value="NZ_JBHTEB010000001.1"/>
</dbReference>
<evidence type="ECO:0000313" key="4">
    <source>
        <dbReference type="EMBL" id="MFD0318914.1"/>
    </source>
</evidence>
<gene>
    <name evidence="4" type="ORF">ACFQZ6_32805</name>
</gene>
<keyword evidence="2" id="KW-0472">Membrane</keyword>
<keyword evidence="2" id="KW-1133">Transmembrane helix</keyword>
<sequence length="246" mass="25786">MDPILTGLAASSLASAAGSDAWRAAVDRLRARQRGAGQREQPGQPGDPFQESPVGFPGATDGATPDGSGTAADPTTTVPHQSPAALSDVLEDYYEKVGRRADVSFFAAIAAAVLGYLIIVAGILVGIYRSDDLVLSVVATASGLFSQVLSFFFFRNRAEERRMMIQALADLRQDAERNARATRALELVAQVQQPLLRDNLAAAIALELSGVTPDLKNLHGSLQLFATAPGNGHGNGHPAASGERPV</sequence>